<gene>
    <name evidence="6" type="primary">rlmJ</name>
    <name evidence="7" type="ORF">A2V92_04655</name>
</gene>
<dbReference type="InterPro" id="IPR029063">
    <property type="entry name" value="SAM-dependent_MTases_sf"/>
</dbReference>
<dbReference type="InterPro" id="IPR007473">
    <property type="entry name" value="RlmJ"/>
</dbReference>
<keyword evidence="4 6" id="KW-0949">S-adenosyl-L-methionine</keyword>
<feature type="binding site" evidence="6">
    <location>
        <begin position="142"/>
        <end position="143"/>
    </location>
    <ligand>
        <name>S-adenosyl-L-methionine</name>
        <dbReference type="ChEBI" id="CHEBI:59789"/>
    </ligand>
</feature>
<proteinExistence type="inferred from homology"/>
<comment type="catalytic activity">
    <reaction evidence="6">
        <text>adenosine(2030) in 23S rRNA + S-adenosyl-L-methionine = N(6)-methyladenosine(2030) in 23S rRNA + S-adenosyl-L-homocysteine + H(+)</text>
        <dbReference type="Rhea" id="RHEA:43736"/>
        <dbReference type="Rhea" id="RHEA-COMP:10668"/>
        <dbReference type="Rhea" id="RHEA-COMP:10669"/>
        <dbReference type="ChEBI" id="CHEBI:15378"/>
        <dbReference type="ChEBI" id="CHEBI:57856"/>
        <dbReference type="ChEBI" id="CHEBI:59789"/>
        <dbReference type="ChEBI" id="CHEBI:74411"/>
        <dbReference type="ChEBI" id="CHEBI:74449"/>
        <dbReference type="EC" id="2.1.1.266"/>
    </reaction>
</comment>
<comment type="function">
    <text evidence="6">Specifically methylates the adenine in position 2030 of 23S rRNA.</text>
</comment>
<comment type="similarity">
    <text evidence="6">Belongs to the RlmJ family.</text>
</comment>
<feature type="binding site" evidence="6">
    <location>
        <position position="163"/>
    </location>
    <ligand>
        <name>S-adenosyl-L-methionine</name>
        <dbReference type="ChEBI" id="CHEBI:59789"/>
    </ligand>
</feature>
<feature type="binding site" evidence="6">
    <location>
        <position position="41"/>
    </location>
    <ligand>
        <name>S-adenosyl-L-methionine</name>
        <dbReference type="ChEBI" id="CHEBI:59789"/>
    </ligand>
</feature>
<reference evidence="7 8" key="1">
    <citation type="journal article" date="2016" name="Nat. Commun.">
        <title>Thousands of microbial genomes shed light on interconnected biogeochemical processes in an aquifer system.</title>
        <authorList>
            <person name="Anantharaman K."/>
            <person name="Brown C.T."/>
            <person name="Hug L.A."/>
            <person name="Sharon I."/>
            <person name="Castelle C.J."/>
            <person name="Probst A.J."/>
            <person name="Thomas B.C."/>
            <person name="Singh A."/>
            <person name="Wilkins M.J."/>
            <person name="Karaoz U."/>
            <person name="Brodie E.L."/>
            <person name="Williams K.H."/>
            <person name="Hubbard S.S."/>
            <person name="Banfield J.F."/>
        </authorList>
    </citation>
    <scope>NUCLEOTIDE SEQUENCE [LARGE SCALE GENOMIC DNA]</scope>
</reference>
<feature type="binding site" evidence="6">
    <location>
        <position position="18"/>
    </location>
    <ligand>
        <name>S-adenosyl-L-methionine</name>
        <dbReference type="ChEBI" id="CHEBI:59789"/>
    </ligand>
</feature>
<dbReference type="GO" id="GO:0003723">
    <property type="term" value="F:RNA binding"/>
    <property type="evidence" value="ECO:0007669"/>
    <property type="project" value="UniProtKB-UniRule"/>
</dbReference>
<dbReference type="Gene3D" id="3.40.50.150">
    <property type="entry name" value="Vaccinia Virus protein VP39"/>
    <property type="match status" value="1"/>
</dbReference>
<dbReference type="HAMAP" id="MF_00934">
    <property type="entry name" value="23SrRNA_methyltr_J"/>
    <property type="match status" value="1"/>
</dbReference>
<dbReference type="EC" id="2.1.1.266" evidence="6"/>
<dbReference type="GO" id="GO:0005829">
    <property type="term" value="C:cytosol"/>
    <property type="evidence" value="ECO:0007669"/>
    <property type="project" value="TreeGrafter"/>
</dbReference>
<evidence type="ECO:0000256" key="6">
    <source>
        <dbReference type="HAMAP-Rule" id="MF_00934"/>
    </source>
</evidence>
<keyword evidence="2 6" id="KW-0489">Methyltransferase</keyword>
<organism evidence="7 8">
    <name type="scientific">Candidatus Muproteobacteria bacterium RBG_16_65_31</name>
    <dbReference type="NCBI Taxonomy" id="1817759"/>
    <lineage>
        <taxon>Bacteria</taxon>
        <taxon>Pseudomonadati</taxon>
        <taxon>Pseudomonadota</taxon>
        <taxon>Candidatus Muproteobacteria</taxon>
    </lineage>
</organism>
<feature type="active site" description="Proton acceptor" evidence="6">
    <location>
        <position position="163"/>
    </location>
</feature>
<dbReference type="SUPFAM" id="SSF53335">
    <property type="entry name" value="S-adenosyl-L-methionine-dependent methyltransferases"/>
    <property type="match status" value="1"/>
</dbReference>
<dbReference type="Pfam" id="PF04378">
    <property type="entry name" value="RsmJ"/>
    <property type="match status" value="1"/>
</dbReference>
<protein>
    <recommendedName>
        <fullName evidence="6">Ribosomal RNA large subunit methyltransferase J</fullName>
        <ecNumber evidence="6">2.1.1.266</ecNumber>
    </recommendedName>
    <alternativeName>
        <fullName evidence="6">23S rRNA (adenine(2030)-N6)-methyltransferase</fullName>
    </alternativeName>
    <alternativeName>
        <fullName evidence="6">23S rRNA m6A2030 methyltransferase</fullName>
    </alternativeName>
</protein>
<evidence type="ECO:0000256" key="2">
    <source>
        <dbReference type="ARBA" id="ARBA00022603"/>
    </source>
</evidence>
<dbReference type="GO" id="GO:0070475">
    <property type="term" value="P:rRNA base methylation"/>
    <property type="evidence" value="ECO:0007669"/>
    <property type="project" value="UniProtKB-UniRule"/>
</dbReference>
<evidence type="ECO:0000256" key="3">
    <source>
        <dbReference type="ARBA" id="ARBA00022679"/>
    </source>
</evidence>
<dbReference type="Proteomes" id="UP000179344">
    <property type="component" value="Unassembled WGS sequence"/>
</dbReference>
<feature type="binding site" evidence="6">
    <location>
        <position position="117"/>
    </location>
    <ligand>
        <name>S-adenosyl-L-methionine</name>
        <dbReference type="ChEBI" id="CHEBI:59789"/>
    </ligand>
</feature>
<dbReference type="AlphaFoldDB" id="A0A1F6TGH8"/>
<feature type="binding site" evidence="6">
    <location>
        <position position="99"/>
    </location>
    <ligand>
        <name>S-adenosyl-L-methionine</name>
        <dbReference type="ChEBI" id="CHEBI:59789"/>
    </ligand>
</feature>
<evidence type="ECO:0000313" key="7">
    <source>
        <dbReference type="EMBL" id="OGI44175.1"/>
    </source>
</evidence>
<comment type="subunit">
    <text evidence="6">Monomer.</text>
</comment>
<comment type="caution">
    <text evidence="7">The sequence shown here is derived from an EMBL/GenBank/DDBJ whole genome shotgun (WGS) entry which is preliminary data.</text>
</comment>
<dbReference type="PANTHER" id="PTHR37426">
    <property type="entry name" value="RIBOSOMAL RNA LARGE SUBUNIT METHYLTRANSFERASE J"/>
    <property type="match status" value="1"/>
</dbReference>
<evidence type="ECO:0000256" key="5">
    <source>
        <dbReference type="ARBA" id="ARBA00022884"/>
    </source>
</evidence>
<sequence>MNYRHAFHAGNFADVFKHIILTLLLKALLKKDTPFCYLDTHAGAGRYDLSLEAAQKTGEYRHGIARLWSGASPPEELADYLAAVTAVNRGDALRYYPGSPRIARHFLRPQDRMVLLETHPEEAAALTREFVHDRQVAVHQQDGYQGLKAYLPPVERRGLVLIDPPYEAADEFDHVVSGLRAACERWASGMYAVWYPVKSRPPVERFHRRLAATGIRKLLLAELGLYPQDSAFRLNGCGMILVNPPWRLDATLRDLLPALLELLRIDAHGWTNLSWLVPE</sequence>
<dbReference type="EMBL" id="MFST01000072">
    <property type="protein sequence ID" value="OGI44175.1"/>
    <property type="molecule type" value="Genomic_DNA"/>
</dbReference>
<evidence type="ECO:0000313" key="8">
    <source>
        <dbReference type="Proteomes" id="UP000179344"/>
    </source>
</evidence>
<evidence type="ECO:0000256" key="1">
    <source>
        <dbReference type="ARBA" id="ARBA00022552"/>
    </source>
</evidence>
<dbReference type="GO" id="GO:0036307">
    <property type="term" value="F:23S rRNA (adenine(2030)-N(6))-methyltransferase activity"/>
    <property type="evidence" value="ECO:0007669"/>
    <property type="project" value="UniProtKB-UniRule"/>
</dbReference>
<dbReference type="FunFam" id="3.40.50.150:FF:000037">
    <property type="entry name" value="Ribosomal RNA large subunit methyltransferase J"/>
    <property type="match status" value="1"/>
</dbReference>
<accession>A0A1F6TGH8</accession>
<feature type="site" description="Interaction with substrate rRNA" evidence="6">
    <location>
        <position position="3"/>
    </location>
</feature>
<evidence type="ECO:0000256" key="4">
    <source>
        <dbReference type="ARBA" id="ARBA00022691"/>
    </source>
</evidence>
<dbReference type="PANTHER" id="PTHR37426:SF1">
    <property type="entry name" value="RIBOSOMAL RNA LARGE SUBUNIT METHYLTRANSFERASE J"/>
    <property type="match status" value="1"/>
</dbReference>
<keyword evidence="3 6" id="KW-0808">Transferase</keyword>
<keyword evidence="1 6" id="KW-0698">rRNA processing</keyword>
<keyword evidence="5 6" id="KW-0694">RNA-binding</keyword>
<name>A0A1F6TGH8_9PROT</name>